<feature type="chain" id="PRO_5028122159" description="DUF4148 domain-containing protein" evidence="2">
    <location>
        <begin position="20"/>
        <end position="115"/>
    </location>
</feature>
<comment type="caution">
    <text evidence="3">The sequence shown here is derived from an EMBL/GenBank/DDBJ whole genome shotgun (WGS) entry which is preliminary data.</text>
</comment>
<gene>
    <name evidence="3" type="ORF">GMLC_43550</name>
</gene>
<evidence type="ECO:0008006" key="5">
    <source>
        <dbReference type="Google" id="ProtNLM"/>
    </source>
</evidence>
<dbReference type="EMBL" id="BLXZ01000012">
    <property type="protein sequence ID" value="GFO70776.1"/>
    <property type="molecule type" value="Genomic_DNA"/>
</dbReference>
<evidence type="ECO:0000256" key="1">
    <source>
        <dbReference type="SAM" id="MobiDB-lite"/>
    </source>
</evidence>
<dbReference type="Proteomes" id="UP000587586">
    <property type="component" value="Unassembled WGS sequence"/>
</dbReference>
<dbReference type="AlphaFoldDB" id="A0A6V8NE03"/>
<protein>
    <recommendedName>
        <fullName evidence="5">DUF4148 domain-containing protein</fullName>
    </recommendedName>
</protein>
<dbReference type="RefSeq" id="WP_183363384.1">
    <property type="nucleotide sequence ID" value="NZ_BLXZ01000012.1"/>
</dbReference>
<evidence type="ECO:0000256" key="2">
    <source>
        <dbReference type="SAM" id="SignalP"/>
    </source>
</evidence>
<feature type="region of interest" description="Disordered" evidence="1">
    <location>
        <begin position="22"/>
        <end position="44"/>
    </location>
</feature>
<name>A0A6V8NE03_9BACT</name>
<organism evidence="3 4">
    <name type="scientific">Geomonas limicola</name>
    <dbReference type="NCBI Taxonomy" id="2740186"/>
    <lineage>
        <taxon>Bacteria</taxon>
        <taxon>Pseudomonadati</taxon>
        <taxon>Thermodesulfobacteriota</taxon>
        <taxon>Desulfuromonadia</taxon>
        <taxon>Geobacterales</taxon>
        <taxon>Geobacteraceae</taxon>
        <taxon>Geomonas</taxon>
    </lineage>
</organism>
<keyword evidence="2" id="KW-0732">Signal</keyword>
<accession>A0A6V8NE03</accession>
<reference evidence="4" key="1">
    <citation type="submission" date="2020-06" db="EMBL/GenBank/DDBJ databases">
        <title>Draft genomic sequecing of Geomonas sp. Red745.</title>
        <authorList>
            <person name="Itoh H."/>
            <person name="Xu Z.X."/>
            <person name="Ushijima N."/>
            <person name="Masuda Y."/>
            <person name="Shiratori Y."/>
            <person name="Senoo K."/>
        </authorList>
    </citation>
    <scope>NUCLEOTIDE SEQUENCE [LARGE SCALE GENOMIC DNA]</scope>
    <source>
        <strain evidence="4">Red745</strain>
    </source>
</reference>
<feature type="region of interest" description="Disordered" evidence="1">
    <location>
        <begin position="90"/>
        <end position="115"/>
    </location>
</feature>
<keyword evidence="4" id="KW-1185">Reference proteome</keyword>
<feature type="signal peptide" evidence="2">
    <location>
        <begin position="1"/>
        <end position="19"/>
    </location>
</feature>
<evidence type="ECO:0000313" key="4">
    <source>
        <dbReference type="Proteomes" id="UP000587586"/>
    </source>
</evidence>
<proteinExistence type="predicted"/>
<feature type="compositionally biased region" description="Basic residues" evidence="1">
    <location>
        <begin position="28"/>
        <end position="44"/>
    </location>
</feature>
<sequence>MRASGTIAILFMLTGTVQAGQAPAHGATTKHHRAANSRTSKAKKATVQQMRKRAEAEGRQQAQATGLREYQMHLQAEARGLAEYQKVLADRRDGKAPMPVPRNAQAVATTPLGAH</sequence>
<evidence type="ECO:0000313" key="3">
    <source>
        <dbReference type="EMBL" id="GFO70776.1"/>
    </source>
</evidence>